<evidence type="ECO:0000256" key="1">
    <source>
        <dbReference type="SAM" id="MobiDB-lite"/>
    </source>
</evidence>
<dbReference type="Pfam" id="PF02393">
    <property type="entry name" value="US22"/>
    <property type="match status" value="1"/>
</dbReference>
<accession>A0A6J2WMA5</accession>
<feature type="region of interest" description="Disordered" evidence="1">
    <location>
        <begin position="188"/>
        <end position="211"/>
    </location>
</feature>
<dbReference type="InParanoid" id="A0A6J2WMA5"/>
<proteinExistence type="predicted"/>
<keyword evidence="2" id="KW-1185">Reference proteome</keyword>
<sequence>MSSSKSEAIKRDFSSLPDPTRGSTVDYLKTVADLVSKYRKEKITLKKVEKYKFIIGNVEDTAYGDDTDEAEEWEQFYLPDHVKMEVIGALEHFPCNGESAQLVLMVCEDGKVYGYEEEYLHLVADSPKDLFDSGVQFPGKKSFYRGQSFENMTKADWNEVKQSPEMQEMYEEHKRLVQSYKHSYLSNLRGAAGSDHGQDMTAKPVPVPVRD</sequence>
<dbReference type="AlphaFoldDB" id="A0A6J2WMA5"/>
<evidence type="ECO:0000313" key="3">
    <source>
        <dbReference type="RefSeq" id="XP_030644752.1"/>
    </source>
</evidence>
<gene>
    <name evidence="3" type="primary">LOC115825116</name>
</gene>
<dbReference type="OrthoDB" id="9935986at2759"/>
<organism evidence="2 3">
    <name type="scientific">Chanos chanos</name>
    <name type="common">Milkfish</name>
    <name type="synonym">Mugil chanos</name>
    <dbReference type="NCBI Taxonomy" id="29144"/>
    <lineage>
        <taxon>Eukaryota</taxon>
        <taxon>Metazoa</taxon>
        <taxon>Chordata</taxon>
        <taxon>Craniata</taxon>
        <taxon>Vertebrata</taxon>
        <taxon>Euteleostomi</taxon>
        <taxon>Actinopterygii</taxon>
        <taxon>Neopterygii</taxon>
        <taxon>Teleostei</taxon>
        <taxon>Ostariophysi</taxon>
        <taxon>Gonorynchiformes</taxon>
        <taxon>Chanidae</taxon>
        <taxon>Chanos</taxon>
    </lineage>
</organism>
<reference evidence="3" key="1">
    <citation type="submission" date="2025-08" db="UniProtKB">
        <authorList>
            <consortium name="RefSeq"/>
        </authorList>
    </citation>
    <scope>IDENTIFICATION</scope>
</reference>
<dbReference type="RefSeq" id="XP_030644752.1">
    <property type="nucleotide sequence ID" value="XM_030788892.1"/>
</dbReference>
<dbReference type="InterPro" id="IPR003360">
    <property type="entry name" value="US22-like"/>
</dbReference>
<dbReference type="Proteomes" id="UP000504632">
    <property type="component" value="Chromosome 12"/>
</dbReference>
<name>A0A6J2WMA5_CHACN</name>
<dbReference type="GeneID" id="115825116"/>
<evidence type="ECO:0000313" key="2">
    <source>
        <dbReference type="Proteomes" id="UP000504632"/>
    </source>
</evidence>
<protein>
    <submittedName>
        <fullName evidence="3">Uncharacterized protein LOC115825116</fullName>
    </submittedName>
</protein>
<feature type="region of interest" description="Disordered" evidence="1">
    <location>
        <begin position="1"/>
        <end position="23"/>
    </location>
</feature>